<dbReference type="InterPro" id="IPR018483">
    <property type="entry name" value="Carb_kinase_FGGY_CS"/>
</dbReference>
<dbReference type="InterPro" id="IPR043129">
    <property type="entry name" value="ATPase_NBD"/>
</dbReference>
<dbReference type="AlphaFoldDB" id="F7YTH8"/>
<organism evidence="7 8">
    <name type="scientific">Pseudothermotoga thermarum DSM 5069</name>
    <dbReference type="NCBI Taxonomy" id="688269"/>
    <lineage>
        <taxon>Bacteria</taxon>
        <taxon>Thermotogati</taxon>
        <taxon>Thermotogota</taxon>
        <taxon>Thermotogae</taxon>
        <taxon>Thermotogales</taxon>
        <taxon>Thermotogaceae</taxon>
        <taxon>Pseudothermotoga</taxon>
    </lineage>
</organism>
<dbReference type="PANTHER" id="PTHR43095">
    <property type="entry name" value="SUGAR KINASE"/>
    <property type="match status" value="1"/>
</dbReference>
<comment type="similarity">
    <text evidence="1 4">Belongs to the FGGY kinase family.</text>
</comment>
<keyword evidence="8" id="KW-1185">Reference proteome</keyword>
<dbReference type="CDD" id="cd07804">
    <property type="entry name" value="ASKHA_NBD_FGGY_RrXK-like"/>
    <property type="match status" value="1"/>
</dbReference>
<reference evidence="7 8" key="1">
    <citation type="submission" date="2010-11" db="EMBL/GenBank/DDBJ databases">
        <title>The complete genome of Thermotoga thermarum DSM 5069.</title>
        <authorList>
            <consortium name="US DOE Joint Genome Institute (JGI-PGF)"/>
            <person name="Lucas S."/>
            <person name="Copeland A."/>
            <person name="Lapidus A."/>
            <person name="Bruce D."/>
            <person name="Goodwin L."/>
            <person name="Pitluck S."/>
            <person name="Kyrpides N."/>
            <person name="Mavromatis K."/>
            <person name="Ivanova N."/>
            <person name="Zeytun A."/>
            <person name="Brettin T."/>
            <person name="Detter J.C."/>
            <person name="Tapia R."/>
            <person name="Han C."/>
            <person name="Land M."/>
            <person name="Hauser L."/>
            <person name="Markowitz V."/>
            <person name="Cheng J.-F."/>
            <person name="Hugenholtz P."/>
            <person name="Woyke T."/>
            <person name="Wu D."/>
            <person name="Spring S."/>
            <person name="Schroeder M."/>
            <person name="Brambilla E."/>
            <person name="Klenk H.-P."/>
            <person name="Eisen J.A."/>
        </authorList>
    </citation>
    <scope>NUCLEOTIDE SEQUENCE [LARGE SCALE GENOMIC DNA]</scope>
    <source>
        <strain evidence="7 8">DSM 5069</strain>
    </source>
</reference>
<evidence type="ECO:0000259" key="6">
    <source>
        <dbReference type="Pfam" id="PF02782"/>
    </source>
</evidence>
<dbReference type="KEGG" id="tta:Theth_1115"/>
<feature type="domain" description="Carbohydrate kinase FGGY N-terminal" evidence="5">
    <location>
        <begin position="2"/>
        <end position="247"/>
    </location>
</feature>
<dbReference type="PROSITE" id="PS00445">
    <property type="entry name" value="FGGY_KINASES_2"/>
    <property type="match status" value="1"/>
</dbReference>
<evidence type="ECO:0000256" key="1">
    <source>
        <dbReference type="ARBA" id="ARBA00009156"/>
    </source>
</evidence>
<evidence type="ECO:0000256" key="3">
    <source>
        <dbReference type="ARBA" id="ARBA00022777"/>
    </source>
</evidence>
<dbReference type="PATRIC" id="fig|688269.3.peg.1146"/>
<feature type="domain" description="Carbohydrate kinase FGGY C-terminal" evidence="6">
    <location>
        <begin position="260"/>
        <end position="453"/>
    </location>
</feature>
<gene>
    <name evidence="7" type="ORF">Theth_1115</name>
</gene>
<dbReference type="OrthoDB" id="39631at2"/>
<dbReference type="eggNOG" id="COG1070">
    <property type="taxonomic scope" value="Bacteria"/>
</dbReference>
<dbReference type="Proteomes" id="UP000006804">
    <property type="component" value="Chromosome"/>
</dbReference>
<sequence length="506" mass="56503">MYLLGSDIGTQGTKTVLVDEKGNVIAEASREYQVITPRPNWAEQWPDTWAKAVFETVKEVVEKSNVPKNQIAGLAISGLYGGSGVPVDKDMNPLRPCLIWMDRRAVEETEWVKKNIPKDMIFGITGNYVDSYFGFTKIMWIRNNEPEIWKKIYKFISPKDYVIYLLTGEIVTDYSSAGNLGGVFDLKKLTWSDEMCKALGIPKEYLPERIVKSSDVVGKVKKEAAQLCGLLEGTPIVAGGIDAPVAQLSAGALEEGEHVAMVGTSTCWGTVHKGEKLPFGLVSYPYVVYDTERIYTFGGSATTGALARWFKEQFGETETVVGERTGISPYQLFDKEVANIPAGSEGIVVLPYFMGERSPIWDPFAKGVIFGVTLYHKRAHIYRALMEGAAYALRHNMEEGMKAGLKLSDECWIVGGVSKSNVWVKIFADVTGFKMRQVASLVEAPFGDAFLAGLGVGVIDRPERIKEWVRYKEVVEPDPQNKQIYDKYYEIFKELYESVKHLMPKL</sequence>
<dbReference type="InterPro" id="IPR000577">
    <property type="entry name" value="Carb_kinase_FGGY"/>
</dbReference>
<evidence type="ECO:0000259" key="5">
    <source>
        <dbReference type="Pfam" id="PF00370"/>
    </source>
</evidence>
<dbReference type="InterPro" id="IPR018484">
    <property type="entry name" value="FGGY_N"/>
</dbReference>
<dbReference type="PANTHER" id="PTHR43095:SF5">
    <property type="entry name" value="XYLULOSE KINASE"/>
    <property type="match status" value="1"/>
</dbReference>
<evidence type="ECO:0000313" key="8">
    <source>
        <dbReference type="Proteomes" id="UP000006804"/>
    </source>
</evidence>
<evidence type="ECO:0000256" key="2">
    <source>
        <dbReference type="ARBA" id="ARBA00022679"/>
    </source>
</evidence>
<dbReference type="STRING" id="688269.Theth_1115"/>
<keyword evidence="3 4" id="KW-0418">Kinase</keyword>
<dbReference type="GO" id="GO:0004856">
    <property type="term" value="F:D-xylulokinase activity"/>
    <property type="evidence" value="ECO:0007669"/>
    <property type="project" value="UniProtKB-EC"/>
</dbReference>
<keyword evidence="2 4" id="KW-0808">Transferase</keyword>
<dbReference type="Pfam" id="PF02782">
    <property type="entry name" value="FGGY_C"/>
    <property type="match status" value="1"/>
</dbReference>
<dbReference type="EC" id="2.7.1.17" evidence="7"/>
<dbReference type="Gene3D" id="3.30.420.40">
    <property type="match status" value="2"/>
</dbReference>
<dbReference type="HOGENOM" id="CLU_009281_3_3_0"/>
<evidence type="ECO:0000313" key="7">
    <source>
        <dbReference type="EMBL" id="AEH51192.1"/>
    </source>
</evidence>
<dbReference type="InterPro" id="IPR050406">
    <property type="entry name" value="FGGY_Carb_Kinase"/>
</dbReference>
<proteinExistence type="inferred from homology"/>
<dbReference type="InterPro" id="IPR018485">
    <property type="entry name" value="FGGY_C"/>
</dbReference>
<dbReference type="SUPFAM" id="SSF53067">
    <property type="entry name" value="Actin-like ATPase domain"/>
    <property type="match status" value="2"/>
</dbReference>
<protein>
    <submittedName>
        <fullName evidence="7">Xylulokinase</fullName>
        <ecNumber evidence="7">2.7.1.17</ecNumber>
    </submittedName>
</protein>
<evidence type="ECO:0000256" key="4">
    <source>
        <dbReference type="RuleBase" id="RU003733"/>
    </source>
</evidence>
<name>F7YTH8_9THEM</name>
<accession>F7YTH8</accession>
<dbReference type="RefSeq" id="WP_013932411.1">
    <property type="nucleotide sequence ID" value="NC_015707.1"/>
</dbReference>
<dbReference type="Pfam" id="PF00370">
    <property type="entry name" value="FGGY_N"/>
    <property type="match status" value="1"/>
</dbReference>
<dbReference type="EMBL" id="CP002351">
    <property type="protein sequence ID" value="AEH51192.1"/>
    <property type="molecule type" value="Genomic_DNA"/>
</dbReference>
<dbReference type="PIRSF" id="PIRSF000538">
    <property type="entry name" value="GlpK"/>
    <property type="match status" value="1"/>
</dbReference>